<reference evidence="2 3" key="1">
    <citation type="journal article" date="2019" name="Sci. Rep.">
        <title>Orb-weaving spider Araneus ventricosus genome elucidates the spidroin gene catalogue.</title>
        <authorList>
            <person name="Kono N."/>
            <person name="Nakamura H."/>
            <person name="Ohtoshi R."/>
            <person name="Moran D.A.P."/>
            <person name="Shinohara A."/>
            <person name="Yoshida Y."/>
            <person name="Fujiwara M."/>
            <person name="Mori M."/>
            <person name="Tomita M."/>
            <person name="Arakawa K."/>
        </authorList>
    </citation>
    <scope>NUCLEOTIDE SEQUENCE [LARGE SCALE GENOMIC DNA]</scope>
</reference>
<evidence type="ECO:0000313" key="3">
    <source>
        <dbReference type="Proteomes" id="UP000499080"/>
    </source>
</evidence>
<protein>
    <recommendedName>
        <fullName evidence="1">PiggyBac transposable element-derived protein domain-containing protein</fullName>
    </recommendedName>
</protein>
<evidence type="ECO:0000313" key="2">
    <source>
        <dbReference type="EMBL" id="GBN39881.1"/>
    </source>
</evidence>
<feature type="domain" description="PiggyBac transposable element-derived protein" evidence="1">
    <location>
        <begin position="37"/>
        <end position="86"/>
    </location>
</feature>
<sequence>MHLADLFILNPAFQSKNFLHYDREPVCQKVVPSVSKTRTRRTCRKTDKLAKVRRFFDSFLENCQQFYTSGDQFMIDEKLEPLPGRCLLNNIICQIVFLPFLFIMVPEQIKVITKKNGMKYEAEGGKKKRPGILYNAAPPKL</sequence>
<dbReference type="InterPro" id="IPR029526">
    <property type="entry name" value="PGBD"/>
</dbReference>
<keyword evidence="3" id="KW-1185">Reference proteome</keyword>
<organism evidence="2 3">
    <name type="scientific">Araneus ventricosus</name>
    <name type="common">Orbweaver spider</name>
    <name type="synonym">Epeira ventricosa</name>
    <dbReference type="NCBI Taxonomy" id="182803"/>
    <lineage>
        <taxon>Eukaryota</taxon>
        <taxon>Metazoa</taxon>
        <taxon>Ecdysozoa</taxon>
        <taxon>Arthropoda</taxon>
        <taxon>Chelicerata</taxon>
        <taxon>Arachnida</taxon>
        <taxon>Araneae</taxon>
        <taxon>Araneomorphae</taxon>
        <taxon>Entelegynae</taxon>
        <taxon>Araneoidea</taxon>
        <taxon>Araneidae</taxon>
        <taxon>Araneus</taxon>
    </lineage>
</organism>
<gene>
    <name evidence="2" type="ORF">AVEN_217020_1</name>
</gene>
<accession>A0A4Y2NKP5</accession>
<proteinExistence type="predicted"/>
<dbReference type="Proteomes" id="UP000499080">
    <property type="component" value="Unassembled WGS sequence"/>
</dbReference>
<evidence type="ECO:0000259" key="1">
    <source>
        <dbReference type="Pfam" id="PF13843"/>
    </source>
</evidence>
<comment type="caution">
    <text evidence="2">The sequence shown here is derived from an EMBL/GenBank/DDBJ whole genome shotgun (WGS) entry which is preliminary data.</text>
</comment>
<dbReference type="AlphaFoldDB" id="A0A4Y2NKP5"/>
<dbReference type="EMBL" id="BGPR01009416">
    <property type="protein sequence ID" value="GBN39881.1"/>
    <property type="molecule type" value="Genomic_DNA"/>
</dbReference>
<dbReference type="Pfam" id="PF13843">
    <property type="entry name" value="DDE_Tnp_1_7"/>
    <property type="match status" value="1"/>
</dbReference>
<name>A0A4Y2NKP5_ARAVE</name>